<proteinExistence type="predicted"/>
<dbReference type="OrthoDB" id="6407164at2759"/>
<evidence type="ECO:0000256" key="1">
    <source>
        <dbReference type="SAM" id="MobiDB-lite"/>
    </source>
</evidence>
<evidence type="ECO:0000313" key="3">
    <source>
        <dbReference type="Proteomes" id="UP000518266"/>
    </source>
</evidence>
<protein>
    <submittedName>
        <fullName evidence="2">Uncharacterized protein</fullName>
    </submittedName>
</protein>
<feature type="region of interest" description="Disordered" evidence="1">
    <location>
        <begin position="383"/>
        <end position="415"/>
    </location>
</feature>
<dbReference type="AlphaFoldDB" id="A0A7J5Z6D6"/>
<comment type="caution">
    <text evidence="2">The sequence shown here is derived from an EMBL/GenBank/DDBJ whole genome shotgun (WGS) entry which is preliminary data.</text>
</comment>
<reference evidence="2 3" key="1">
    <citation type="submission" date="2020-03" db="EMBL/GenBank/DDBJ databases">
        <title>Dissostichus mawsoni Genome sequencing and assembly.</title>
        <authorList>
            <person name="Park H."/>
        </authorList>
    </citation>
    <scope>NUCLEOTIDE SEQUENCE [LARGE SCALE GENOMIC DNA]</scope>
    <source>
        <strain evidence="2">DM0001</strain>
        <tissue evidence="2">Muscle</tissue>
    </source>
</reference>
<organism evidence="2 3">
    <name type="scientific">Dissostichus mawsoni</name>
    <name type="common">Antarctic cod</name>
    <dbReference type="NCBI Taxonomy" id="36200"/>
    <lineage>
        <taxon>Eukaryota</taxon>
        <taxon>Metazoa</taxon>
        <taxon>Chordata</taxon>
        <taxon>Craniata</taxon>
        <taxon>Vertebrata</taxon>
        <taxon>Euteleostomi</taxon>
        <taxon>Actinopterygii</taxon>
        <taxon>Neopterygii</taxon>
        <taxon>Teleostei</taxon>
        <taxon>Neoteleostei</taxon>
        <taxon>Acanthomorphata</taxon>
        <taxon>Eupercaria</taxon>
        <taxon>Perciformes</taxon>
        <taxon>Notothenioidei</taxon>
        <taxon>Nototheniidae</taxon>
        <taxon>Dissostichus</taxon>
    </lineage>
</organism>
<feature type="compositionally biased region" description="Basic and acidic residues" evidence="1">
    <location>
        <begin position="250"/>
        <end position="271"/>
    </location>
</feature>
<dbReference type="EMBL" id="JAAKFY010000006">
    <property type="protein sequence ID" value="KAF3856327.1"/>
    <property type="molecule type" value="Genomic_DNA"/>
</dbReference>
<dbReference type="Proteomes" id="UP000518266">
    <property type="component" value="Unassembled WGS sequence"/>
</dbReference>
<feature type="compositionally biased region" description="Basic and acidic residues" evidence="1">
    <location>
        <begin position="117"/>
        <end position="136"/>
    </location>
</feature>
<accession>A0A7J5Z6D6</accession>
<feature type="region of interest" description="Disordered" evidence="1">
    <location>
        <begin position="1"/>
        <end position="356"/>
    </location>
</feature>
<feature type="compositionally biased region" description="Basic and acidic residues" evidence="1">
    <location>
        <begin position="280"/>
        <end position="294"/>
    </location>
</feature>
<evidence type="ECO:0000313" key="2">
    <source>
        <dbReference type="EMBL" id="KAF3856327.1"/>
    </source>
</evidence>
<feature type="compositionally biased region" description="Basic and acidic residues" evidence="1">
    <location>
        <begin position="86"/>
        <end position="102"/>
    </location>
</feature>
<feature type="compositionally biased region" description="Basic and acidic residues" evidence="1">
    <location>
        <begin position="202"/>
        <end position="241"/>
    </location>
</feature>
<name>A0A7J5Z6D6_DISMA</name>
<feature type="compositionally biased region" description="Basic and acidic residues" evidence="1">
    <location>
        <begin position="1"/>
        <end position="27"/>
    </location>
</feature>
<feature type="compositionally biased region" description="Basic and acidic residues" evidence="1">
    <location>
        <begin position="45"/>
        <end position="55"/>
    </location>
</feature>
<feature type="compositionally biased region" description="Basic and acidic residues" evidence="1">
    <location>
        <begin position="334"/>
        <end position="348"/>
    </location>
</feature>
<gene>
    <name evidence="2" type="ORF">F7725_017050</name>
</gene>
<sequence length="415" mass="47093">MSPPHFDKSEKALLEHASKSDKSDKSSQPELVASAEKTKRTKRKEKGDKDKAEKVKSRKTKGQSPSNLLPETELETGFDAASGRGRGSDQDAHERNKCKGEAEPLPGNQLSTALDSVKSDRSENSKGENSDLDGKNRLKKHLKPDIGNDGKDVSVDSDRLEARKRRFADSGGRTIRQKRSRHEEEDAIPSSDFSGGAGALMKEIDTDKTKIHNGEIQDSKKDGQEDLRGQREKSESLDPRHPGHISSRRFSHEGITDQSSIREHEHHDHAAFKCVAQNADTEKSVKNKEDHVDIDLSQSYRKQMEQNRRLHQQQQQRESDKSDKPGSPQEAEDLEHRSLVHEVGKPPEDVTDTFPSHKLKKIDLLETDSGIKRERVYRRIRQKSEDRDWNNISPPGHQHFSHQQMKSFRTLLRKS</sequence>
<keyword evidence="3" id="KW-1185">Reference proteome</keyword>
<feature type="compositionally biased region" description="Basic and acidic residues" evidence="1">
    <location>
        <begin position="143"/>
        <end position="161"/>
    </location>
</feature>